<dbReference type="Pfam" id="PF10117">
    <property type="entry name" value="McrBC"/>
    <property type="match status" value="1"/>
</dbReference>
<dbReference type="PANTHER" id="PTHR38733">
    <property type="entry name" value="PROTEIN MCRC"/>
    <property type="match status" value="1"/>
</dbReference>
<accession>A0A229UR64</accession>
<dbReference type="OrthoDB" id="9786961at2"/>
<dbReference type="EMBL" id="NMQW01000017">
    <property type="protein sequence ID" value="OXM85803.1"/>
    <property type="molecule type" value="Genomic_DNA"/>
</dbReference>
<dbReference type="PANTHER" id="PTHR38733:SF1">
    <property type="entry name" value="TYPE IV METHYL-DIRECTED RESTRICTION ENZYME ECOKMCRBC"/>
    <property type="match status" value="1"/>
</dbReference>
<dbReference type="GO" id="GO:0004519">
    <property type="term" value="F:endonuclease activity"/>
    <property type="evidence" value="ECO:0007669"/>
    <property type="project" value="UniProtKB-KW"/>
</dbReference>
<keyword evidence="1" id="KW-0378">Hydrolase</keyword>
<comment type="caution">
    <text evidence="1">The sequence shown here is derived from an EMBL/GenBank/DDBJ whole genome shotgun (WGS) entry which is preliminary data.</text>
</comment>
<dbReference type="AlphaFoldDB" id="A0A229UR64"/>
<name>A0A229UR64_9BACL</name>
<keyword evidence="2" id="KW-1185">Reference proteome</keyword>
<keyword evidence="1" id="KW-0255">Endonuclease</keyword>
<sequence length="436" mass="50957">MVNTLKNYYVIKEYDSLVRDISGVLPPNLISIPAKTFDELENFIISHKNDSGADALELMSISSKKGIGKVISAKNYVGLVQMSDGTKIEILPKIYVKDQLQSETITRKIFLTMLKSLKNFAFKSFNNSSLGVMKNNLYEIFIQMFVQEAREVTKRGIRSSYIQHEENEKFYKGKIIFNEHIKRNIVHKERFFVSYDLFSMNRSENRIIKTTLKKLLNLSKDLKNIKDIEQLLISFEMVEESVNYEKDFANIKLDRSMKEYQLLLEWCKLFLLNKSFTTFAGKSVAYALLFPMEKIFEAYMGNVISRHLGSQYKIKLQDKSYHLFDKPKQFSLQPDIVLEINDSVIVMDTKWKLLNSLYSNYGISQGDMYQMYAYSKKYNARKIFLLYPLHDGVTGQIEEGLSFYSNDQVEVYVHFVDLQDINHSLKQISKRMKIDQ</sequence>
<keyword evidence="1" id="KW-0540">Nuclease</keyword>
<evidence type="ECO:0000313" key="1">
    <source>
        <dbReference type="EMBL" id="OXM85803.1"/>
    </source>
</evidence>
<proteinExistence type="predicted"/>
<reference evidence="1 2" key="1">
    <citation type="submission" date="2017-07" db="EMBL/GenBank/DDBJ databases">
        <title>Genome sequencing and assembly of Paenibacillus rigui.</title>
        <authorList>
            <person name="Mayilraj S."/>
        </authorList>
    </citation>
    <scope>NUCLEOTIDE SEQUENCE [LARGE SCALE GENOMIC DNA]</scope>
    <source>
        <strain evidence="1 2">JCM 16352</strain>
    </source>
</reference>
<evidence type="ECO:0000313" key="2">
    <source>
        <dbReference type="Proteomes" id="UP000215509"/>
    </source>
</evidence>
<organism evidence="1 2">
    <name type="scientific">Paenibacillus rigui</name>
    <dbReference type="NCBI Taxonomy" id="554312"/>
    <lineage>
        <taxon>Bacteria</taxon>
        <taxon>Bacillati</taxon>
        <taxon>Bacillota</taxon>
        <taxon>Bacilli</taxon>
        <taxon>Bacillales</taxon>
        <taxon>Paenibacillaceae</taxon>
        <taxon>Paenibacillus</taxon>
    </lineage>
</organism>
<protein>
    <submittedName>
        <fullName evidence="1">Restriction endonuclease</fullName>
    </submittedName>
</protein>
<dbReference type="RefSeq" id="WP_094014953.1">
    <property type="nucleotide sequence ID" value="NZ_NMQW01000017.1"/>
</dbReference>
<gene>
    <name evidence="1" type="ORF">CF651_11230</name>
</gene>
<dbReference type="InterPro" id="IPR019292">
    <property type="entry name" value="McrC"/>
</dbReference>
<dbReference type="Proteomes" id="UP000215509">
    <property type="component" value="Unassembled WGS sequence"/>
</dbReference>